<feature type="transmembrane region" description="Helical" evidence="1">
    <location>
        <begin position="119"/>
        <end position="139"/>
    </location>
</feature>
<protein>
    <recommendedName>
        <fullName evidence="2">DUF1648 domain-containing protein</fullName>
    </recommendedName>
</protein>
<proteinExistence type="predicted"/>
<gene>
    <name evidence="3" type="ORF">SNOD_10685</name>
</gene>
<evidence type="ECO:0000313" key="4">
    <source>
        <dbReference type="Proteomes" id="UP000031526"/>
    </source>
</evidence>
<sequence>MKHGGGASWGVAGWSAGILVLLVAIPLAAEGRLPQRLATHWSGAGEPDGSMPLWGAVLVPALCWLVVAVGMVILGRRTDAAREWVAVVLATGFLLVGAQAAIVRANLDRTDWHEARSMSVWLVVGLGVAACAAGLITWLSGRRPRTPREAATDGPVMDLPQGQRLMWFSRAANPWIQGASAATGLATVAAALVAVTGLTGPSWRLIVPLAVTSVVLLGCGSVEARVSEQGLKVAFGPFGLPALRWSLKDIDSARSEHRTAAQSGGWGYRLGPRGTTVMLRGGECLVIRARGRDFAVSVDDAERGAALLNTWVAQRASR</sequence>
<feature type="transmembrane region" description="Helical" evidence="1">
    <location>
        <begin position="205"/>
        <end position="222"/>
    </location>
</feature>
<keyword evidence="1" id="KW-1133">Transmembrane helix</keyword>
<dbReference type="STRING" id="40318.SNOD_10685"/>
<dbReference type="EMBL" id="CP009313">
    <property type="protein sequence ID" value="AJE40456.1"/>
    <property type="molecule type" value="Genomic_DNA"/>
</dbReference>
<dbReference type="AlphaFoldDB" id="A0A0B5DJ25"/>
<accession>A0A0B5DJ25</accession>
<organism evidence="3 4">
    <name type="scientific">Streptomyces nodosus</name>
    <dbReference type="NCBI Taxonomy" id="40318"/>
    <lineage>
        <taxon>Bacteria</taxon>
        <taxon>Bacillati</taxon>
        <taxon>Actinomycetota</taxon>
        <taxon>Actinomycetes</taxon>
        <taxon>Kitasatosporales</taxon>
        <taxon>Streptomycetaceae</taxon>
        <taxon>Streptomyces</taxon>
    </lineage>
</organism>
<dbReference type="Pfam" id="PF07853">
    <property type="entry name" value="DUF1648"/>
    <property type="match status" value="1"/>
</dbReference>
<keyword evidence="1" id="KW-0812">Transmembrane</keyword>
<dbReference type="InterPro" id="IPR012867">
    <property type="entry name" value="DUF1648"/>
</dbReference>
<feature type="transmembrane region" description="Helical" evidence="1">
    <location>
        <begin position="53"/>
        <end position="74"/>
    </location>
</feature>
<feature type="transmembrane region" description="Helical" evidence="1">
    <location>
        <begin position="175"/>
        <end position="199"/>
    </location>
</feature>
<evidence type="ECO:0000256" key="1">
    <source>
        <dbReference type="SAM" id="Phobius"/>
    </source>
</evidence>
<name>A0A0B5DJ25_9ACTN</name>
<reference evidence="3 4" key="2">
    <citation type="journal article" date="2016" name="Appl. Microbiol. Biotechnol.">
        <title>Exploiting the genome sequence of Streptomyces nodosus for enhanced antibiotic production.</title>
        <authorList>
            <person name="Sweeney P."/>
            <person name="Murphy C.D."/>
            <person name="Caffrey P."/>
        </authorList>
    </citation>
    <scope>NUCLEOTIDE SEQUENCE [LARGE SCALE GENOMIC DNA]</scope>
    <source>
        <strain evidence="3 4">ATCC 14899</strain>
    </source>
</reference>
<dbReference type="HOGENOM" id="CLU_054762_1_0_11"/>
<feature type="transmembrane region" description="Helical" evidence="1">
    <location>
        <begin position="86"/>
        <end position="107"/>
    </location>
</feature>
<keyword evidence="4" id="KW-1185">Reference proteome</keyword>
<dbReference type="Proteomes" id="UP000031526">
    <property type="component" value="Chromosome"/>
</dbReference>
<feature type="domain" description="DUF1648" evidence="2">
    <location>
        <begin position="18"/>
        <end position="62"/>
    </location>
</feature>
<feature type="transmembrane region" description="Helical" evidence="1">
    <location>
        <begin position="7"/>
        <end position="29"/>
    </location>
</feature>
<evidence type="ECO:0000313" key="3">
    <source>
        <dbReference type="EMBL" id="AJE40456.1"/>
    </source>
</evidence>
<evidence type="ECO:0000259" key="2">
    <source>
        <dbReference type="Pfam" id="PF07853"/>
    </source>
</evidence>
<keyword evidence="1" id="KW-0472">Membrane</keyword>
<reference evidence="4" key="1">
    <citation type="submission" date="2014-09" db="EMBL/GenBank/DDBJ databases">
        <title>Sequence of the Streptomyces nodosus genome.</title>
        <authorList>
            <person name="Sweeney P."/>
            <person name="Stephens N."/>
            <person name="Murphy C."/>
            <person name="Caffrey P."/>
        </authorList>
    </citation>
    <scope>NUCLEOTIDE SEQUENCE [LARGE SCALE GENOMIC DNA]</scope>
    <source>
        <strain evidence="4">ATCC 14899</strain>
    </source>
</reference>